<evidence type="ECO:0000256" key="2">
    <source>
        <dbReference type="ARBA" id="ARBA00022801"/>
    </source>
</evidence>
<dbReference type="InterPro" id="IPR036962">
    <property type="entry name" value="Glyco_hydro_3_N_sf"/>
</dbReference>
<evidence type="ECO:0000256" key="4">
    <source>
        <dbReference type="RuleBase" id="RU361161"/>
    </source>
</evidence>
<dbReference type="InterPro" id="IPR013783">
    <property type="entry name" value="Ig-like_fold"/>
</dbReference>
<comment type="similarity">
    <text evidence="1 4">Belongs to the glycosyl hydrolase 3 family.</text>
</comment>
<proteinExistence type="inferred from homology"/>
<evidence type="ECO:0000256" key="3">
    <source>
        <dbReference type="ARBA" id="ARBA00023277"/>
    </source>
</evidence>
<dbReference type="InterPro" id="IPR017853">
    <property type="entry name" value="GH"/>
</dbReference>
<name>A0A9D1J0Q8_9FIRM</name>
<dbReference type="FunFam" id="2.60.40.10:FF:000495">
    <property type="entry name" value="Periplasmic beta-glucosidase"/>
    <property type="match status" value="1"/>
</dbReference>
<dbReference type="AlphaFoldDB" id="A0A9D1J0Q8"/>
<dbReference type="GO" id="GO:0008422">
    <property type="term" value="F:beta-glucosidase activity"/>
    <property type="evidence" value="ECO:0007669"/>
    <property type="project" value="UniProtKB-ARBA"/>
</dbReference>
<dbReference type="InterPro" id="IPR002772">
    <property type="entry name" value="Glyco_hydro_3_C"/>
</dbReference>
<dbReference type="Pfam" id="PF14310">
    <property type="entry name" value="Fn3-like"/>
    <property type="match status" value="1"/>
</dbReference>
<dbReference type="Proteomes" id="UP000886785">
    <property type="component" value="Unassembled WGS sequence"/>
</dbReference>
<keyword evidence="4" id="KW-0326">Glycosidase</keyword>
<keyword evidence="2 4" id="KW-0378">Hydrolase</keyword>
<evidence type="ECO:0000313" key="6">
    <source>
        <dbReference type="EMBL" id="HIR56259.1"/>
    </source>
</evidence>
<dbReference type="SMART" id="SM01217">
    <property type="entry name" value="Fn3_like"/>
    <property type="match status" value="1"/>
</dbReference>
<keyword evidence="3" id="KW-0119">Carbohydrate metabolism</keyword>
<dbReference type="Pfam" id="PF01915">
    <property type="entry name" value="Glyco_hydro_3_C"/>
    <property type="match status" value="1"/>
</dbReference>
<evidence type="ECO:0000259" key="5">
    <source>
        <dbReference type="SMART" id="SM01217"/>
    </source>
</evidence>
<dbReference type="InterPro" id="IPR036881">
    <property type="entry name" value="Glyco_hydro_3_C_sf"/>
</dbReference>
<dbReference type="Gene3D" id="2.60.40.10">
    <property type="entry name" value="Immunoglobulins"/>
    <property type="match status" value="1"/>
</dbReference>
<dbReference type="PANTHER" id="PTHR42715">
    <property type="entry name" value="BETA-GLUCOSIDASE"/>
    <property type="match status" value="1"/>
</dbReference>
<dbReference type="InterPro" id="IPR001764">
    <property type="entry name" value="Glyco_hydro_3_N"/>
</dbReference>
<dbReference type="InterPro" id="IPR019800">
    <property type="entry name" value="Glyco_hydro_3_AS"/>
</dbReference>
<reference evidence="6" key="1">
    <citation type="submission" date="2020-10" db="EMBL/GenBank/DDBJ databases">
        <authorList>
            <person name="Gilroy R."/>
        </authorList>
    </citation>
    <scope>NUCLEOTIDE SEQUENCE</scope>
    <source>
        <strain evidence="6">ChiSjej1B19-7085</strain>
    </source>
</reference>
<dbReference type="Gene3D" id="3.20.20.300">
    <property type="entry name" value="Glycoside hydrolase, family 3, N-terminal domain"/>
    <property type="match status" value="1"/>
</dbReference>
<dbReference type="PANTHER" id="PTHR42715:SF10">
    <property type="entry name" value="BETA-GLUCOSIDASE"/>
    <property type="match status" value="1"/>
</dbReference>
<dbReference type="Gene3D" id="3.40.50.1700">
    <property type="entry name" value="Glycoside hydrolase family 3 C-terminal domain"/>
    <property type="match status" value="1"/>
</dbReference>
<organism evidence="6 7">
    <name type="scientific">Candidatus Gallacutalibacter pullicola</name>
    <dbReference type="NCBI Taxonomy" id="2840830"/>
    <lineage>
        <taxon>Bacteria</taxon>
        <taxon>Bacillati</taxon>
        <taxon>Bacillota</taxon>
        <taxon>Clostridia</taxon>
        <taxon>Eubacteriales</taxon>
        <taxon>Candidatus Gallacutalibacter</taxon>
    </lineage>
</organism>
<dbReference type="SUPFAM" id="SSF51445">
    <property type="entry name" value="(Trans)glycosidases"/>
    <property type="match status" value="1"/>
</dbReference>
<dbReference type="EMBL" id="DVHF01000011">
    <property type="protein sequence ID" value="HIR56259.1"/>
    <property type="molecule type" value="Genomic_DNA"/>
</dbReference>
<reference evidence="6" key="2">
    <citation type="journal article" date="2021" name="PeerJ">
        <title>Extensive microbial diversity within the chicken gut microbiome revealed by metagenomics and culture.</title>
        <authorList>
            <person name="Gilroy R."/>
            <person name="Ravi A."/>
            <person name="Getino M."/>
            <person name="Pursley I."/>
            <person name="Horton D.L."/>
            <person name="Alikhan N.F."/>
            <person name="Baker D."/>
            <person name="Gharbi K."/>
            <person name="Hall N."/>
            <person name="Watson M."/>
            <person name="Adriaenssens E.M."/>
            <person name="Foster-Nyarko E."/>
            <person name="Jarju S."/>
            <person name="Secka A."/>
            <person name="Antonio M."/>
            <person name="Oren A."/>
            <person name="Chaudhuri R.R."/>
            <person name="La Ragione R."/>
            <person name="Hildebrand F."/>
            <person name="Pallen M.J."/>
        </authorList>
    </citation>
    <scope>NUCLEOTIDE SEQUENCE</scope>
    <source>
        <strain evidence="6">ChiSjej1B19-7085</strain>
    </source>
</reference>
<dbReference type="Pfam" id="PF00933">
    <property type="entry name" value="Glyco_hydro_3"/>
    <property type="match status" value="1"/>
</dbReference>
<comment type="caution">
    <text evidence="6">The sequence shown here is derived from an EMBL/GenBank/DDBJ whole genome shotgun (WGS) entry which is preliminary data.</text>
</comment>
<dbReference type="InterPro" id="IPR050288">
    <property type="entry name" value="Cellulose_deg_GH3"/>
</dbReference>
<dbReference type="SUPFAM" id="SSF52279">
    <property type="entry name" value="Beta-D-glucan exohydrolase, C-terminal domain"/>
    <property type="match status" value="1"/>
</dbReference>
<evidence type="ECO:0000313" key="7">
    <source>
        <dbReference type="Proteomes" id="UP000886785"/>
    </source>
</evidence>
<protein>
    <submittedName>
        <fullName evidence="6">Glycoside hydrolase family 3 C-terminal domain-containing protein</fullName>
    </submittedName>
</protein>
<dbReference type="PROSITE" id="PS00775">
    <property type="entry name" value="GLYCOSYL_HYDROL_F3"/>
    <property type="match status" value="1"/>
</dbReference>
<dbReference type="GO" id="GO:0005975">
    <property type="term" value="P:carbohydrate metabolic process"/>
    <property type="evidence" value="ECO:0007669"/>
    <property type="project" value="InterPro"/>
</dbReference>
<sequence length="751" mass="82530">MKLNVEQLVQEMTLEEKAGLCSGENFWFTKAVERLGIPGIMVTDGPHGLRKQAKQADHLGLNASVEAVCFPAGCALASSFDRALLQSVGEKLGEEAWSEHVHTLLGPAINIKRSPLCGRNFEYLSEDPYLAGELAASYINGVQSQDVGVSVKHFACNNQERRRMSVSARISQRALHEIYLAAFETAVKKAHPWTMMCSYNRINGVYSCENKWLLDDVLRKEWGFDGIVMTDWGAMNDRCKALEAGLELEMPSSHGERDRKIVEAVQNGTLSMEVLDRAVKRLLLWIEKGLKDRERISYSKEDHHKFAREAAADCAVLLKNEGAVLPLTEGGSVAFIGGFAAAPRYQGGGSSHINSFRVADALSAAEGIPGIRYAKGFDVEGDQYDAALSQEAIRTAESCGAAVIFAGLPEAFESEGFDRTHLDLPECQNRLIAEIAQVQPNTIVVLHNGSAVRMPWADSVKAILELYLAGEASGEAAVDLLFGRKNPSGKIAETFPLRLQDTPCYLDFPGTDEEVVYSEDIYVGYRYYDAREMKVLFPFGHGLSYTTFEVSDLRLSSDKLTGSDPLRVSVTVTNTGDRPGKEVVQLYIAPPHSHTVQRPVKELKGFEKIALMPGESRTVEFVLDRRSFSYYEPRISDWYAESGDYRILAGTSSRDLPLCGTVAVQSDPLPAEITDHTTFGDLMGDPVYREILRPLTEKCGFTSAETDGLDAGTAGMMDAMMDGMPLHSVICFGDISLDEVDAAIEKLKAAR</sequence>
<accession>A0A9D1J0Q8</accession>
<gene>
    <name evidence="6" type="ORF">IAA54_01170</name>
</gene>
<dbReference type="InterPro" id="IPR026891">
    <property type="entry name" value="Fn3-like"/>
</dbReference>
<feature type="domain" description="Fibronectin type III-like" evidence="5">
    <location>
        <begin position="582"/>
        <end position="653"/>
    </location>
</feature>
<evidence type="ECO:0000256" key="1">
    <source>
        <dbReference type="ARBA" id="ARBA00005336"/>
    </source>
</evidence>
<dbReference type="PRINTS" id="PR00133">
    <property type="entry name" value="GLHYDRLASE3"/>
</dbReference>